<feature type="transmembrane region" description="Helical" evidence="14">
    <location>
        <begin position="267"/>
        <end position="289"/>
    </location>
</feature>
<feature type="transmembrane region" description="Helical" evidence="14">
    <location>
        <begin position="77"/>
        <end position="99"/>
    </location>
</feature>
<comment type="caution">
    <text evidence="15">The sequence shown here is derived from an EMBL/GenBank/DDBJ whole genome shotgun (WGS) entry which is preliminary data.</text>
</comment>
<evidence type="ECO:0000256" key="7">
    <source>
        <dbReference type="ARBA" id="ARBA00022989"/>
    </source>
</evidence>
<dbReference type="PROSITE" id="PS50283">
    <property type="entry name" value="NA_SOLUT_SYMP_3"/>
    <property type="match status" value="1"/>
</dbReference>
<evidence type="ECO:0000256" key="3">
    <source>
        <dbReference type="ARBA" id="ARBA00022448"/>
    </source>
</evidence>
<feature type="transmembrane region" description="Helical" evidence="14">
    <location>
        <begin position="464"/>
        <end position="484"/>
    </location>
</feature>
<evidence type="ECO:0000256" key="12">
    <source>
        <dbReference type="ARBA" id="ARBA00023201"/>
    </source>
</evidence>
<feature type="transmembrane region" description="Helical" evidence="14">
    <location>
        <begin position="46"/>
        <end position="65"/>
    </location>
</feature>
<feature type="transmembrane region" description="Helical" evidence="14">
    <location>
        <begin position="184"/>
        <end position="202"/>
    </location>
</feature>
<evidence type="ECO:0000256" key="2">
    <source>
        <dbReference type="ARBA" id="ARBA00006434"/>
    </source>
</evidence>
<organism evidence="15 16">
    <name type="scientific">Owenia fusiformis</name>
    <name type="common">Polychaete worm</name>
    <dbReference type="NCBI Taxonomy" id="6347"/>
    <lineage>
        <taxon>Eukaryota</taxon>
        <taxon>Metazoa</taxon>
        <taxon>Spiralia</taxon>
        <taxon>Lophotrochozoa</taxon>
        <taxon>Annelida</taxon>
        <taxon>Polychaeta</taxon>
        <taxon>Sedentaria</taxon>
        <taxon>Canalipalpata</taxon>
        <taxon>Sabellida</taxon>
        <taxon>Oweniida</taxon>
        <taxon>Oweniidae</taxon>
        <taxon>Owenia</taxon>
    </lineage>
</organism>
<keyword evidence="8" id="KW-0915">Sodium</keyword>
<keyword evidence="12" id="KW-0739">Sodium transport</keyword>
<dbReference type="OrthoDB" id="546820at2759"/>
<keyword evidence="5" id="KW-0769">Symport</keyword>
<evidence type="ECO:0000256" key="1">
    <source>
        <dbReference type="ARBA" id="ARBA00004141"/>
    </source>
</evidence>
<feature type="transmembrane region" description="Helical" evidence="14">
    <location>
        <begin position="120"/>
        <end position="144"/>
    </location>
</feature>
<keyword evidence="3" id="KW-0813">Transport</keyword>
<evidence type="ECO:0000256" key="6">
    <source>
        <dbReference type="ARBA" id="ARBA00022979"/>
    </source>
</evidence>
<evidence type="ECO:0000256" key="5">
    <source>
        <dbReference type="ARBA" id="ARBA00022847"/>
    </source>
</evidence>
<dbReference type="CDD" id="cd11474">
    <property type="entry name" value="SLC5sbd_CHT"/>
    <property type="match status" value="1"/>
</dbReference>
<keyword evidence="10 14" id="KW-0472">Membrane</keyword>
<keyword evidence="9" id="KW-0406">Ion transport</keyword>
<evidence type="ECO:0000256" key="9">
    <source>
        <dbReference type="ARBA" id="ARBA00023065"/>
    </source>
</evidence>
<evidence type="ECO:0000313" key="16">
    <source>
        <dbReference type="Proteomes" id="UP000749559"/>
    </source>
</evidence>
<feature type="transmembrane region" description="Helical" evidence="14">
    <location>
        <begin position="6"/>
        <end position="25"/>
    </location>
</feature>
<evidence type="ECO:0000256" key="10">
    <source>
        <dbReference type="ARBA" id="ARBA00023136"/>
    </source>
</evidence>
<gene>
    <name evidence="15" type="ORF">OFUS_LOCUS5765</name>
</gene>
<feature type="transmembrane region" description="Helical" evidence="14">
    <location>
        <begin position="427"/>
        <end position="452"/>
    </location>
</feature>
<keyword evidence="4 14" id="KW-0812">Transmembrane</keyword>
<comment type="subcellular location">
    <subcellularLocation>
        <location evidence="1">Membrane</location>
        <topology evidence="1">Multi-pass membrane protein</topology>
    </subcellularLocation>
</comment>
<dbReference type="PANTHER" id="PTHR45897:SF4">
    <property type="entry name" value="HIGH-AFFINITY CHOLINE TRANSPORTER 1"/>
    <property type="match status" value="1"/>
</dbReference>
<keyword evidence="7 14" id="KW-1133">Transmembrane helix</keyword>
<sequence length="536" mass="58052">MVDIAGVVVLAVFYLVILAVGIIAAKFSKTEGASETERSLIAGRQLNLGIGIISMAASYIGGGFLNGYAESVARDGVIWMLMPVGLTLALFISSFAFGGEMRKRKYLTMLDPFNEKYGKEVTAVLFLASLLADTLWSAAILTALGTSLNVIIGLDFVLSVVVSAVIAVFYTMIGQMIAVVYTDVLELAFIVIGLVIAIPFAATNENVDLSSLSETPDRWLGTIEPIQIASYIDLVVALWVIGNIPWQSSIQRFLSAKSVRDAKIMGVVGGSLYTIIGVAPITIGVIGLATDWNNTSYGEDPIQGNKTSMILPLVVYHLTPRPVAVIALCSLTAAVMSSVDSIILGSSGMFTQNVYVVIIHKKASVREIMWVQRITMLVLGVVSSIISIYGENTVIGLYYVCTEVAMVVLFPQLLCSMYIEVANGYGALLGSALGLVLLFGKGIPSLNLLAFIPYPPYDNKYDIFPVRSLSVIVTILSTVVISYATKMMFTKRLLARKFDILNQFFKADLEGEANNENERSLRCYDNPLNITDNIKL</sequence>
<dbReference type="GO" id="GO:0005886">
    <property type="term" value="C:plasma membrane"/>
    <property type="evidence" value="ECO:0007669"/>
    <property type="project" value="TreeGrafter"/>
</dbReference>
<evidence type="ECO:0000256" key="11">
    <source>
        <dbReference type="ARBA" id="ARBA00023180"/>
    </source>
</evidence>
<feature type="transmembrane region" description="Helical" evidence="14">
    <location>
        <begin position="370"/>
        <end position="390"/>
    </location>
</feature>
<accession>A0A8S4NDM2</accession>
<evidence type="ECO:0000256" key="4">
    <source>
        <dbReference type="ARBA" id="ARBA00022692"/>
    </source>
</evidence>
<evidence type="ECO:0000256" key="8">
    <source>
        <dbReference type="ARBA" id="ARBA00023053"/>
    </source>
</evidence>
<feature type="transmembrane region" description="Helical" evidence="14">
    <location>
        <begin position="228"/>
        <end position="246"/>
    </location>
</feature>
<evidence type="ECO:0000256" key="13">
    <source>
        <dbReference type="RuleBase" id="RU362091"/>
    </source>
</evidence>
<dbReference type="GO" id="GO:0005307">
    <property type="term" value="F:choline:sodium symporter activity"/>
    <property type="evidence" value="ECO:0007669"/>
    <property type="project" value="TreeGrafter"/>
</dbReference>
<feature type="transmembrane region" description="Helical" evidence="14">
    <location>
        <begin position="396"/>
        <end position="415"/>
    </location>
</feature>
<feature type="transmembrane region" description="Helical" evidence="14">
    <location>
        <begin position="323"/>
        <end position="350"/>
    </location>
</feature>
<comment type="similarity">
    <text evidence="2 13">Belongs to the sodium:solute symporter (SSF) (TC 2.A.21) family.</text>
</comment>
<protein>
    <submittedName>
        <fullName evidence="15">Uncharacterized protein</fullName>
    </submittedName>
</protein>
<dbReference type="Gene3D" id="1.20.1730.10">
    <property type="entry name" value="Sodium/glucose cotransporter"/>
    <property type="match status" value="1"/>
</dbReference>
<keyword evidence="11" id="KW-0325">Glycoprotein</keyword>
<dbReference type="InterPro" id="IPR038377">
    <property type="entry name" value="Na/Glc_symporter_sf"/>
</dbReference>
<feature type="transmembrane region" description="Helical" evidence="14">
    <location>
        <begin position="150"/>
        <end position="172"/>
    </location>
</feature>
<evidence type="ECO:0000313" key="15">
    <source>
        <dbReference type="EMBL" id="CAH1778905.1"/>
    </source>
</evidence>
<dbReference type="AlphaFoldDB" id="A0A8S4NDM2"/>
<keyword evidence="6" id="KW-0530">Neurotransmitter biosynthesis</keyword>
<evidence type="ECO:0000256" key="14">
    <source>
        <dbReference type="SAM" id="Phobius"/>
    </source>
</evidence>
<dbReference type="InterPro" id="IPR001734">
    <property type="entry name" value="Na/solute_symporter"/>
</dbReference>
<name>A0A8S4NDM2_OWEFU</name>
<reference evidence="15" key="1">
    <citation type="submission" date="2022-03" db="EMBL/GenBank/DDBJ databases">
        <authorList>
            <person name="Martin C."/>
        </authorList>
    </citation>
    <scope>NUCLEOTIDE SEQUENCE</scope>
</reference>
<proteinExistence type="inferred from homology"/>
<dbReference type="Pfam" id="PF00474">
    <property type="entry name" value="SSF"/>
    <property type="match status" value="1"/>
</dbReference>
<dbReference type="GO" id="GO:0008292">
    <property type="term" value="P:acetylcholine biosynthetic process"/>
    <property type="evidence" value="ECO:0007669"/>
    <property type="project" value="TreeGrafter"/>
</dbReference>
<dbReference type="InterPro" id="IPR052244">
    <property type="entry name" value="Choline_transporter"/>
</dbReference>
<dbReference type="EMBL" id="CAIIXF020000003">
    <property type="protein sequence ID" value="CAH1778905.1"/>
    <property type="molecule type" value="Genomic_DNA"/>
</dbReference>
<dbReference type="Proteomes" id="UP000749559">
    <property type="component" value="Unassembled WGS sequence"/>
</dbReference>
<dbReference type="PANTHER" id="PTHR45897">
    <property type="entry name" value="HIGH-AFFINITY CHOLINE TRANSPORTER 1"/>
    <property type="match status" value="1"/>
</dbReference>
<keyword evidence="16" id="KW-1185">Reference proteome</keyword>